<dbReference type="InterPro" id="IPR018149">
    <property type="entry name" value="Lys-tRNA-synth_II_C"/>
</dbReference>
<accession>A0A2H0WXG1</accession>
<keyword evidence="4 7" id="KW-0067">ATP-binding</keyword>
<dbReference type="PRINTS" id="PR00982">
    <property type="entry name" value="TRNASYNTHLYS"/>
</dbReference>
<dbReference type="GO" id="GO:0004824">
    <property type="term" value="F:lysine-tRNA ligase activity"/>
    <property type="evidence" value="ECO:0007669"/>
    <property type="project" value="UniProtKB-UniRule"/>
</dbReference>
<dbReference type="EMBL" id="PEZD01000035">
    <property type="protein sequence ID" value="PIS17271.1"/>
    <property type="molecule type" value="Genomic_DNA"/>
</dbReference>
<dbReference type="PANTHER" id="PTHR42918:SF15">
    <property type="entry name" value="LYSINE--TRNA LIGASE, CHLOROPLASTIC_MITOCHONDRIAL"/>
    <property type="match status" value="1"/>
</dbReference>
<dbReference type="CDD" id="cd04322">
    <property type="entry name" value="LysRS_N"/>
    <property type="match status" value="1"/>
</dbReference>
<keyword evidence="5 7" id="KW-0030">Aminoacyl-tRNA synthetase</keyword>
<evidence type="ECO:0000256" key="1">
    <source>
        <dbReference type="ARBA" id="ARBA00022598"/>
    </source>
</evidence>
<dbReference type="GO" id="GO:0006430">
    <property type="term" value="P:lysyl-tRNA aminoacylation"/>
    <property type="evidence" value="ECO:0007669"/>
    <property type="project" value="UniProtKB-UniRule"/>
</dbReference>
<comment type="similarity">
    <text evidence="7">Belongs to the class-II aminoacyl-tRNA synthetase family.</text>
</comment>
<keyword evidence="7" id="KW-0460">Magnesium</keyword>
<evidence type="ECO:0000256" key="7">
    <source>
        <dbReference type="HAMAP-Rule" id="MF_00252"/>
    </source>
</evidence>
<evidence type="ECO:0000256" key="2">
    <source>
        <dbReference type="ARBA" id="ARBA00022723"/>
    </source>
</evidence>
<dbReference type="InterPro" id="IPR002313">
    <property type="entry name" value="Lys-tRNA-ligase_II"/>
</dbReference>
<feature type="binding site" evidence="7">
    <location>
        <position position="362"/>
    </location>
    <ligand>
        <name>Mg(2+)</name>
        <dbReference type="ChEBI" id="CHEBI:18420"/>
        <label>2</label>
    </ligand>
</feature>
<reference evidence="10" key="1">
    <citation type="submission" date="2017-09" db="EMBL/GenBank/DDBJ databases">
        <title>Depth-based differentiation of microbial function through sediment-hosted aquifers and enrichment of novel symbionts in the deep terrestrial subsurface.</title>
        <authorList>
            <person name="Probst A.J."/>
            <person name="Ladd B."/>
            <person name="Jarett J.K."/>
            <person name="Geller-Mcgrath D.E."/>
            <person name="Sieber C.M.K."/>
            <person name="Emerson J.B."/>
            <person name="Anantharaman K."/>
            <person name="Thomas B.C."/>
            <person name="Malmstrom R."/>
            <person name="Stieglmeier M."/>
            <person name="Klingl A."/>
            <person name="Woyke T."/>
            <person name="Ryan C.M."/>
            <person name="Banfield J.F."/>
        </authorList>
    </citation>
    <scope>NUCLEOTIDE SEQUENCE [LARGE SCALE GENOMIC DNA]</scope>
</reference>
<proteinExistence type="inferred from homology"/>
<keyword evidence="2 7" id="KW-0479">Metal-binding</keyword>
<keyword evidence="7" id="KW-0648">Protein biosynthesis</keyword>
<keyword evidence="1 7" id="KW-0436">Ligase</keyword>
<dbReference type="PANTHER" id="PTHR42918">
    <property type="entry name" value="LYSYL-TRNA SYNTHETASE"/>
    <property type="match status" value="1"/>
</dbReference>
<comment type="subcellular location">
    <subcellularLocation>
        <location evidence="7">Cytoplasm</location>
    </subcellularLocation>
</comment>
<dbReference type="GO" id="GO:0000287">
    <property type="term" value="F:magnesium ion binding"/>
    <property type="evidence" value="ECO:0007669"/>
    <property type="project" value="UniProtKB-UniRule"/>
</dbReference>
<gene>
    <name evidence="7" type="primary">lysS</name>
    <name evidence="9" type="ORF">COT59_01560</name>
</gene>
<evidence type="ECO:0000256" key="5">
    <source>
        <dbReference type="ARBA" id="ARBA00023146"/>
    </source>
</evidence>
<evidence type="ECO:0000259" key="8">
    <source>
        <dbReference type="PROSITE" id="PS50862"/>
    </source>
</evidence>
<dbReference type="InterPro" id="IPR012340">
    <property type="entry name" value="NA-bd_OB-fold"/>
</dbReference>
<dbReference type="SUPFAM" id="SSF50249">
    <property type="entry name" value="Nucleic acid-binding proteins"/>
    <property type="match status" value="1"/>
</dbReference>
<dbReference type="GO" id="GO:0005829">
    <property type="term" value="C:cytosol"/>
    <property type="evidence" value="ECO:0007669"/>
    <property type="project" value="TreeGrafter"/>
</dbReference>
<dbReference type="InterPro" id="IPR004365">
    <property type="entry name" value="NA-bd_OB_tRNA"/>
</dbReference>
<protein>
    <recommendedName>
        <fullName evidence="7">Lysine--tRNA ligase</fullName>
        <ecNumber evidence="7">6.1.1.6</ecNumber>
    </recommendedName>
    <alternativeName>
        <fullName evidence="7">Lysyl-tRNA synthetase</fullName>
        <shortName evidence="7">LysRS</shortName>
    </alternativeName>
</protein>
<dbReference type="GO" id="GO:0000049">
    <property type="term" value="F:tRNA binding"/>
    <property type="evidence" value="ECO:0007669"/>
    <property type="project" value="TreeGrafter"/>
</dbReference>
<feature type="domain" description="Aminoacyl-transfer RNA synthetases class-II family profile" evidence="8">
    <location>
        <begin position="168"/>
        <end position="436"/>
    </location>
</feature>
<feature type="binding site" evidence="7">
    <location>
        <position position="362"/>
    </location>
    <ligand>
        <name>Mg(2+)</name>
        <dbReference type="ChEBI" id="CHEBI:18420"/>
        <label>1</label>
    </ligand>
</feature>
<dbReference type="Gene3D" id="3.30.930.10">
    <property type="entry name" value="Bira Bifunctional Protein, Domain 2"/>
    <property type="match status" value="2"/>
</dbReference>
<organism evidence="9 10">
    <name type="scientific">Candidatus Nealsonbacteria bacterium CG09_land_8_20_14_0_10_42_14</name>
    <dbReference type="NCBI Taxonomy" id="1974707"/>
    <lineage>
        <taxon>Bacteria</taxon>
        <taxon>Candidatus Nealsoniibacteriota</taxon>
    </lineage>
</organism>
<comment type="catalytic activity">
    <reaction evidence="6 7">
        <text>tRNA(Lys) + L-lysine + ATP = L-lysyl-tRNA(Lys) + AMP + diphosphate</text>
        <dbReference type="Rhea" id="RHEA:20792"/>
        <dbReference type="Rhea" id="RHEA-COMP:9696"/>
        <dbReference type="Rhea" id="RHEA-COMP:9697"/>
        <dbReference type="ChEBI" id="CHEBI:30616"/>
        <dbReference type="ChEBI" id="CHEBI:32551"/>
        <dbReference type="ChEBI" id="CHEBI:33019"/>
        <dbReference type="ChEBI" id="CHEBI:78442"/>
        <dbReference type="ChEBI" id="CHEBI:78529"/>
        <dbReference type="ChEBI" id="CHEBI:456215"/>
        <dbReference type="EC" id="6.1.1.6"/>
    </reaction>
</comment>
<dbReference type="InterPro" id="IPR004364">
    <property type="entry name" value="Aa-tRNA-synt_II"/>
</dbReference>
<keyword evidence="7" id="KW-0963">Cytoplasm</keyword>
<dbReference type="InterPro" id="IPR044136">
    <property type="entry name" value="Lys-tRNA-ligase_II_N"/>
</dbReference>
<evidence type="ECO:0000256" key="3">
    <source>
        <dbReference type="ARBA" id="ARBA00022741"/>
    </source>
</evidence>
<sequence length="437" mass="50928">MALVNIRKTRIKKLEAIKKAGINPYPIKTKRTHSIEETLANFERFARAKTELNLVGRIRSIREHGGSAFFHFEDGTNKLQAYLKRDKVGAKKYQFFLANFDVGDFIEVAGTLFKTKRGEKTIEVSDFRILAKSVLPLPEKWHGLQDVEERFRKRYLDLIMNSEVKEKFQLRSRIIEELRNILAKEGFLEVETPILQPIPGGALAKPFKTHLNALKLDLYLRVSPELYLKRLLVGGFEKIYEIGRCFRNEGMDKHHNPDFTMLELYWAYQDRDNLMNFLERIMVDLVKKIKGKSQISYQGQKIDFKTPWRRIKYQRNYEETREKIIQPTFVIDYPVELSILAKAKIDNHKEAHSFQLVIGGIELIKGFSELNDPIEQERRFQKAKIETERKDKDFLEALQYGMPPAAGLGLGVDRLVALLTDSHSLREAIIFPTMRPK</sequence>
<dbReference type="Gene3D" id="2.40.50.140">
    <property type="entry name" value="Nucleic acid-binding proteins"/>
    <property type="match status" value="1"/>
</dbReference>
<dbReference type="SUPFAM" id="SSF55681">
    <property type="entry name" value="Class II aaRS and biotin synthetases"/>
    <property type="match status" value="1"/>
</dbReference>
<dbReference type="InterPro" id="IPR006195">
    <property type="entry name" value="aa-tRNA-synth_II"/>
</dbReference>
<comment type="caution">
    <text evidence="7">Lacks conserved residue(s) required for the propagation of feature annotation.</text>
</comment>
<name>A0A2H0WXG1_9BACT</name>
<comment type="subunit">
    <text evidence="7">Homodimer.</text>
</comment>
<evidence type="ECO:0000256" key="6">
    <source>
        <dbReference type="ARBA" id="ARBA00048573"/>
    </source>
</evidence>
<comment type="cofactor">
    <cofactor evidence="7">
        <name>Mg(2+)</name>
        <dbReference type="ChEBI" id="CHEBI:18420"/>
    </cofactor>
    <text evidence="7">Binds 3 Mg(2+) ions per subunit.</text>
</comment>
<dbReference type="AlphaFoldDB" id="A0A2H0WXG1"/>
<evidence type="ECO:0000313" key="9">
    <source>
        <dbReference type="EMBL" id="PIS17271.1"/>
    </source>
</evidence>
<dbReference type="Pfam" id="PF00152">
    <property type="entry name" value="tRNA-synt_2"/>
    <property type="match status" value="1"/>
</dbReference>
<evidence type="ECO:0000256" key="4">
    <source>
        <dbReference type="ARBA" id="ARBA00022840"/>
    </source>
</evidence>
<dbReference type="EC" id="6.1.1.6" evidence="7"/>
<evidence type="ECO:0000313" key="10">
    <source>
        <dbReference type="Proteomes" id="UP000229675"/>
    </source>
</evidence>
<keyword evidence="3 7" id="KW-0547">Nucleotide-binding</keyword>
<dbReference type="InterPro" id="IPR045864">
    <property type="entry name" value="aa-tRNA-synth_II/BPL/LPL"/>
</dbReference>
<dbReference type="HAMAP" id="MF_00252">
    <property type="entry name" value="Lys_tRNA_synth_class2"/>
    <property type="match status" value="1"/>
</dbReference>
<comment type="caution">
    <text evidence="9">The sequence shown here is derived from an EMBL/GenBank/DDBJ whole genome shotgun (WGS) entry which is preliminary data.</text>
</comment>
<dbReference type="GO" id="GO:0005524">
    <property type="term" value="F:ATP binding"/>
    <property type="evidence" value="ECO:0007669"/>
    <property type="project" value="UniProtKB-UniRule"/>
</dbReference>
<dbReference type="Pfam" id="PF01336">
    <property type="entry name" value="tRNA_anti-codon"/>
    <property type="match status" value="1"/>
</dbReference>
<dbReference type="Proteomes" id="UP000229675">
    <property type="component" value="Unassembled WGS sequence"/>
</dbReference>
<dbReference type="PROSITE" id="PS50862">
    <property type="entry name" value="AA_TRNA_LIGASE_II"/>
    <property type="match status" value="1"/>
</dbReference>